<dbReference type="EMBL" id="LRRQ01000175">
    <property type="protein sequence ID" value="OAM87339.1"/>
    <property type="molecule type" value="Genomic_DNA"/>
</dbReference>
<protein>
    <submittedName>
        <fullName evidence="1">Uncharacterized protein</fullName>
    </submittedName>
</protein>
<dbReference type="Proteomes" id="UP000078486">
    <property type="component" value="Unassembled WGS sequence"/>
</dbReference>
<gene>
    <name evidence="1" type="ORF">AW736_24095</name>
</gene>
<sequence>MRRNYCGNPIFHGFKSLKGNVRLLISEQKTKRRGAVDYKSHRSDTPASVDEILGRFALGQRELGPERPYSGENRAINAGLVIGDEACHVASVAGDNDHSTTLNLIEQLGQFGFGLVGTDCF</sequence>
<proteinExistence type="predicted"/>
<reference evidence="1 2" key="1">
    <citation type="submission" date="2016-01" db="EMBL/GenBank/DDBJ databases">
        <title>High potential of lignocellulose degradation of a new Verrucomicrobia species.</title>
        <authorList>
            <person name="Wang Y."/>
            <person name="Shi Y."/>
            <person name="Qiu Z."/>
            <person name="Liu S."/>
            <person name="Yang H."/>
        </authorList>
    </citation>
    <scope>NUCLEOTIDE SEQUENCE [LARGE SCALE GENOMIC DNA]</scope>
    <source>
        <strain evidence="1 2">TSB47</strain>
    </source>
</reference>
<comment type="caution">
    <text evidence="1">The sequence shown here is derived from an EMBL/GenBank/DDBJ whole genome shotgun (WGS) entry which is preliminary data.</text>
</comment>
<keyword evidence="2" id="KW-1185">Reference proteome</keyword>
<evidence type="ECO:0000313" key="2">
    <source>
        <dbReference type="Proteomes" id="UP000078486"/>
    </source>
</evidence>
<dbReference type="AlphaFoldDB" id="A0A178IE35"/>
<name>A0A178IE35_9BACT</name>
<evidence type="ECO:0000313" key="1">
    <source>
        <dbReference type="EMBL" id="OAM87339.1"/>
    </source>
</evidence>
<organism evidence="1 2">
    <name type="scientific">Termitidicoccus mucosus</name>
    <dbReference type="NCBI Taxonomy" id="1184151"/>
    <lineage>
        <taxon>Bacteria</taxon>
        <taxon>Pseudomonadati</taxon>
        <taxon>Verrucomicrobiota</taxon>
        <taxon>Opitutia</taxon>
        <taxon>Opitutales</taxon>
        <taxon>Opitutaceae</taxon>
        <taxon>Termitidicoccus</taxon>
    </lineage>
</organism>
<accession>A0A178IE35</accession>